<protein>
    <submittedName>
        <fullName evidence="2">Uncharacterized protein</fullName>
    </submittedName>
</protein>
<gene>
    <name evidence="2" type="ORF">BL253_36055</name>
</gene>
<dbReference type="AlphaFoldDB" id="A0A1V2I1S9"/>
<comment type="caution">
    <text evidence="2">The sequence shown here is derived from an EMBL/GenBank/DDBJ whole genome shotgun (WGS) entry which is preliminary data.</text>
</comment>
<dbReference type="STRING" id="1834516.BL253_36055"/>
<reference evidence="3" key="1">
    <citation type="submission" date="2016-10" db="EMBL/GenBank/DDBJ databases">
        <title>Frankia sp. NRRL B-16386 Genome sequencing.</title>
        <authorList>
            <person name="Ghodhbane-Gtari F."/>
            <person name="Swanson E."/>
            <person name="Gueddou A."/>
            <person name="Hezbri K."/>
            <person name="Ktari K."/>
            <person name="Nouioui I."/>
            <person name="Morris K."/>
            <person name="Simpson S."/>
            <person name="Abebe-Akele F."/>
            <person name="Thomas K."/>
            <person name="Gtari M."/>
            <person name="Tisa L.S."/>
        </authorList>
    </citation>
    <scope>NUCLEOTIDE SEQUENCE [LARGE SCALE GENOMIC DNA]</scope>
    <source>
        <strain evidence="3">NRRL B-16386</strain>
    </source>
</reference>
<feature type="region of interest" description="Disordered" evidence="1">
    <location>
        <begin position="63"/>
        <end position="85"/>
    </location>
</feature>
<evidence type="ECO:0000313" key="3">
    <source>
        <dbReference type="Proteomes" id="UP000188929"/>
    </source>
</evidence>
<organism evidence="2 3">
    <name type="scientific">Pseudofrankia asymbiotica</name>
    <dbReference type="NCBI Taxonomy" id="1834516"/>
    <lineage>
        <taxon>Bacteria</taxon>
        <taxon>Bacillati</taxon>
        <taxon>Actinomycetota</taxon>
        <taxon>Actinomycetes</taxon>
        <taxon>Frankiales</taxon>
        <taxon>Frankiaceae</taxon>
        <taxon>Pseudofrankia</taxon>
    </lineage>
</organism>
<dbReference type="EMBL" id="MOMC01000111">
    <property type="protein sequence ID" value="ONH22332.1"/>
    <property type="molecule type" value="Genomic_DNA"/>
</dbReference>
<dbReference type="Proteomes" id="UP000188929">
    <property type="component" value="Unassembled WGS sequence"/>
</dbReference>
<name>A0A1V2I1S9_9ACTN</name>
<proteinExistence type="predicted"/>
<accession>A0A1V2I1S9</accession>
<evidence type="ECO:0000313" key="2">
    <source>
        <dbReference type="EMBL" id="ONH22332.1"/>
    </source>
</evidence>
<keyword evidence="3" id="KW-1185">Reference proteome</keyword>
<evidence type="ECO:0000256" key="1">
    <source>
        <dbReference type="SAM" id="MobiDB-lite"/>
    </source>
</evidence>
<sequence>MTQDGRCPASERVQCVWAGDAVVALSATVPGQAATTIELHTHPSLASTATVAGCCEVSLVRLGPDKTAEGPDPGDYRASLRVRRP</sequence>